<dbReference type="Gene3D" id="1.20.1270.10">
    <property type="match status" value="2"/>
</dbReference>
<feature type="region of interest" description="Disordered" evidence="4">
    <location>
        <begin position="546"/>
        <end position="596"/>
    </location>
</feature>
<dbReference type="SUPFAM" id="SSF53067">
    <property type="entry name" value="Actin-like ATPase domain"/>
    <property type="match status" value="2"/>
</dbReference>
<organism evidence="5 6">
    <name type="scientific">Ancylostoma ceylanicum</name>
    <dbReference type="NCBI Taxonomy" id="53326"/>
    <lineage>
        <taxon>Eukaryota</taxon>
        <taxon>Metazoa</taxon>
        <taxon>Ecdysozoa</taxon>
        <taxon>Nematoda</taxon>
        <taxon>Chromadorea</taxon>
        <taxon>Rhabditida</taxon>
        <taxon>Rhabditina</taxon>
        <taxon>Rhabditomorpha</taxon>
        <taxon>Strongyloidea</taxon>
        <taxon>Ancylostomatidae</taxon>
        <taxon>Ancylostomatinae</taxon>
        <taxon>Ancylostoma</taxon>
    </lineage>
</organism>
<dbReference type="FunFam" id="3.90.640.10:FF:000004">
    <property type="entry name" value="Heat shock 70 kDa protein 4"/>
    <property type="match status" value="1"/>
</dbReference>
<dbReference type="Pfam" id="PF00012">
    <property type="entry name" value="HSP70"/>
    <property type="match status" value="1"/>
</dbReference>
<dbReference type="PANTHER" id="PTHR45639">
    <property type="entry name" value="HSC70CB, ISOFORM G-RELATED"/>
    <property type="match status" value="1"/>
</dbReference>
<evidence type="ECO:0008006" key="7">
    <source>
        <dbReference type="Google" id="ProtNLM"/>
    </source>
</evidence>
<dbReference type="Gene3D" id="3.90.640.10">
    <property type="entry name" value="Actin, Chain A, domain 4"/>
    <property type="match status" value="1"/>
</dbReference>
<dbReference type="InterPro" id="IPR043129">
    <property type="entry name" value="ATPase_NBD"/>
</dbReference>
<dbReference type="PANTHER" id="PTHR45639:SF4">
    <property type="entry name" value="HSC70CB, ISOFORM G"/>
    <property type="match status" value="1"/>
</dbReference>
<dbReference type="InterPro" id="IPR029047">
    <property type="entry name" value="HSP70_peptide-bd_sf"/>
</dbReference>
<gene>
    <name evidence="5" type="primary">Acey_s0333.g2819</name>
    <name evidence="5" type="synonym">Acey-C30C11.4</name>
    <name evidence="5" type="ORF">Y032_0333g2819</name>
</gene>
<dbReference type="SUPFAM" id="SSF100920">
    <property type="entry name" value="Heat shock protein 70kD (HSP70), peptide-binding domain"/>
    <property type="match status" value="1"/>
</dbReference>
<name>A0A016RZ15_9BILA</name>
<evidence type="ECO:0000256" key="1">
    <source>
        <dbReference type="ARBA" id="ARBA00007381"/>
    </source>
</evidence>
<evidence type="ECO:0000256" key="2">
    <source>
        <dbReference type="ARBA" id="ARBA00022741"/>
    </source>
</evidence>
<keyword evidence="2" id="KW-0547">Nucleotide-binding</keyword>
<comment type="similarity">
    <text evidence="1">Belongs to the heat shock protein 70 family.</text>
</comment>
<evidence type="ECO:0000256" key="3">
    <source>
        <dbReference type="ARBA" id="ARBA00022840"/>
    </source>
</evidence>
<dbReference type="STRING" id="53326.A0A016RZ15"/>
<dbReference type="Gene3D" id="3.30.420.40">
    <property type="match status" value="2"/>
</dbReference>
<dbReference type="PRINTS" id="PR00301">
    <property type="entry name" value="HEATSHOCK70"/>
</dbReference>
<keyword evidence="6" id="KW-1185">Reference proteome</keyword>
<accession>A0A016RZ15</accession>
<dbReference type="EMBL" id="JARK01001669">
    <property type="protein sequence ID" value="EYB83578.1"/>
    <property type="molecule type" value="Genomic_DNA"/>
</dbReference>
<dbReference type="Proteomes" id="UP000024635">
    <property type="component" value="Unassembled WGS sequence"/>
</dbReference>
<protein>
    <recommendedName>
        <fullName evidence="7">DnaK family protein</fullName>
    </recommendedName>
</protein>
<reference evidence="6" key="1">
    <citation type="journal article" date="2015" name="Nat. Genet.">
        <title>The genome and transcriptome of the zoonotic hookworm Ancylostoma ceylanicum identify infection-specific gene families.</title>
        <authorList>
            <person name="Schwarz E.M."/>
            <person name="Hu Y."/>
            <person name="Antoshechkin I."/>
            <person name="Miller M.M."/>
            <person name="Sternberg P.W."/>
            <person name="Aroian R.V."/>
        </authorList>
    </citation>
    <scope>NUCLEOTIDE SEQUENCE</scope>
    <source>
        <strain evidence="6">HY135</strain>
    </source>
</reference>
<evidence type="ECO:0000313" key="5">
    <source>
        <dbReference type="EMBL" id="EYB83578.1"/>
    </source>
</evidence>
<comment type="caution">
    <text evidence="5">The sequence shown here is derived from an EMBL/GenBank/DDBJ whole genome shotgun (WGS) entry which is preliminary data.</text>
</comment>
<dbReference type="InterPro" id="IPR013126">
    <property type="entry name" value="Hsp_70_fam"/>
</dbReference>
<dbReference type="GO" id="GO:0140662">
    <property type="term" value="F:ATP-dependent protein folding chaperone"/>
    <property type="evidence" value="ECO:0007669"/>
    <property type="project" value="InterPro"/>
</dbReference>
<dbReference type="Gene3D" id="3.30.30.30">
    <property type="match status" value="1"/>
</dbReference>
<evidence type="ECO:0000313" key="6">
    <source>
        <dbReference type="Proteomes" id="UP000024635"/>
    </source>
</evidence>
<dbReference type="PROSITE" id="PS01036">
    <property type="entry name" value="HSP70_3"/>
    <property type="match status" value="1"/>
</dbReference>
<dbReference type="FunFam" id="3.30.30.30:FF:000002">
    <property type="entry name" value="Heat shock 70 kDa protein 4"/>
    <property type="match status" value="1"/>
</dbReference>
<dbReference type="Gene3D" id="2.60.34.10">
    <property type="entry name" value="Substrate Binding Domain Of DNAk, Chain A, domain 1"/>
    <property type="match status" value="1"/>
</dbReference>
<proteinExistence type="inferred from homology"/>
<dbReference type="GO" id="GO:0005524">
    <property type="term" value="F:ATP binding"/>
    <property type="evidence" value="ECO:0007669"/>
    <property type="project" value="UniProtKB-KW"/>
</dbReference>
<dbReference type="InterPro" id="IPR029048">
    <property type="entry name" value="HSP70_C_sf"/>
</dbReference>
<dbReference type="GO" id="GO:0005634">
    <property type="term" value="C:nucleus"/>
    <property type="evidence" value="ECO:0007669"/>
    <property type="project" value="TreeGrafter"/>
</dbReference>
<dbReference type="GO" id="GO:0005829">
    <property type="term" value="C:cytosol"/>
    <property type="evidence" value="ECO:0007669"/>
    <property type="project" value="TreeGrafter"/>
</dbReference>
<dbReference type="OrthoDB" id="434160at2759"/>
<dbReference type="SUPFAM" id="SSF100934">
    <property type="entry name" value="Heat shock protein 70kD (HSP70), C-terminal subdomain"/>
    <property type="match status" value="2"/>
</dbReference>
<feature type="region of interest" description="Disordered" evidence="4">
    <location>
        <begin position="796"/>
        <end position="840"/>
    </location>
</feature>
<dbReference type="FunFam" id="3.30.420.40:FF:000171">
    <property type="entry name" value="Heat shock 70 kDa protein 4"/>
    <property type="match status" value="2"/>
</dbReference>
<dbReference type="GO" id="GO:0006950">
    <property type="term" value="P:response to stress"/>
    <property type="evidence" value="ECO:0007669"/>
    <property type="project" value="UniProtKB-ARBA"/>
</dbReference>
<dbReference type="InterPro" id="IPR018181">
    <property type="entry name" value="Heat_shock_70_CS"/>
</dbReference>
<sequence length="840" mass="93762">MDNVLEESNEYGVVFWVEMIVGTNFAWGVSVVENKTSRASATMSVVGFDVGNLNCYIGIARQGGIEVITNDYSLHATPSCVSFGVKSRSMGVAARQSVNTNIKNTIIHFKHMLGRKFSDPITQKFIPFVPCQTVQLPNDDIGFKVNYQGRDAVFTPEQVLACLYTKLRDIIESQLKDVKKVTDCVVTVPSYFTDVQRRAVHAATQYAGLNALRVMNESTAIALTYGIYKQDLPEESAKARYVVFLDVGHASTQASLVAFHKGKLQMLGTTYDLSVGGIWLDDVLREHFCQMFKKTYGINARDSPRAWLRLLDECEKVKKQMSANQTPIPLNIECFLDDKDVTGKVQRSEFEELAAPLFEKIRHLLLRLLEETGVKKEDVDSVEMVGGSSRIPIIRRIVHDVFGKDPKTTMNQDEAVARGAAMQCAILSPAFRVREFSIKDTQPYRIKITWSGGASEGGESDVFVERDEFPFSKMVSLYRSDTFQVDARYALPNTIPHTTSAVGSWRVLGVTPNADGQPRKVKIKVRLNPNGVFAVCSATMYDTQVVEESPAPEEQPMEQDDTSQPPADQPAPGAPPADAAAQPPTAPKPKTKTISTELKVEERLPVVFDIEKYAGIELNMQAADLHEKQKADAKNAVEEYVYEMRDKLSDSLAEFVTEKDAEALRSQLSAAEDWLYDEGEDAEKPVYEHRLAELKKLGDPIVERYREAEARKPAFDAFDRSIIRVRKAYEDYVAGGEAHAHIDSADMEKVINAIEEKKRWLDDARHRQERRSKTEPPVVFANEIAQKQQAFEAVVMPILNKKKPAPPPQKKETKADPPTNGNPAGDNAAPQQQTAEMEVD</sequence>
<feature type="compositionally biased region" description="Polar residues" evidence="4">
    <location>
        <begin position="829"/>
        <end position="840"/>
    </location>
</feature>
<dbReference type="FunFam" id="1.20.1270.10:FF:000002">
    <property type="entry name" value="Heat shock 70 kDa protein 4"/>
    <property type="match status" value="1"/>
</dbReference>
<keyword evidence="3" id="KW-0067">ATP-binding</keyword>
<evidence type="ECO:0000256" key="4">
    <source>
        <dbReference type="SAM" id="MobiDB-lite"/>
    </source>
</evidence>
<dbReference type="AlphaFoldDB" id="A0A016RZ15"/>